<evidence type="ECO:0000313" key="4">
    <source>
        <dbReference type="Proteomes" id="UP000294911"/>
    </source>
</evidence>
<accession>A0A4R2R5J7</accession>
<dbReference type="Proteomes" id="UP000294911">
    <property type="component" value="Unassembled WGS sequence"/>
</dbReference>
<dbReference type="PANTHER" id="PTHR44103:SF1">
    <property type="entry name" value="PROPROTEIN CONVERTASE P"/>
    <property type="match status" value="1"/>
</dbReference>
<gene>
    <name evidence="3" type="ORF">EV191_1011021</name>
</gene>
<dbReference type="InterPro" id="IPR028994">
    <property type="entry name" value="Integrin_alpha_N"/>
</dbReference>
<keyword evidence="1" id="KW-0732">Signal</keyword>
<dbReference type="SUPFAM" id="SSF69318">
    <property type="entry name" value="Integrin alpha N-terminal domain"/>
    <property type="match status" value="1"/>
</dbReference>
<organism evidence="3 4">
    <name type="scientific">Tamaricihabitans halophyticus</name>
    <dbReference type="NCBI Taxonomy" id="1262583"/>
    <lineage>
        <taxon>Bacteria</taxon>
        <taxon>Bacillati</taxon>
        <taxon>Actinomycetota</taxon>
        <taxon>Actinomycetes</taxon>
        <taxon>Pseudonocardiales</taxon>
        <taxon>Pseudonocardiaceae</taxon>
        <taxon>Tamaricihabitans</taxon>
    </lineage>
</organism>
<dbReference type="Gene3D" id="2.130.10.130">
    <property type="entry name" value="Integrin alpha, N-terminal"/>
    <property type="match status" value="1"/>
</dbReference>
<dbReference type="RefSeq" id="WP_132875591.1">
    <property type="nucleotide sequence ID" value="NZ_SLXQ01000001.1"/>
</dbReference>
<dbReference type="OrthoDB" id="5165868at2"/>
<feature type="region of interest" description="Disordered" evidence="2">
    <location>
        <begin position="34"/>
        <end position="72"/>
    </location>
</feature>
<proteinExistence type="predicted"/>
<evidence type="ECO:0000256" key="2">
    <source>
        <dbReference type="SAM" id="MobiDB-lite"/>
    </source>
</evidence>
<dbReference type="EMBL" id="SLXQ01000001">
    <property type="protein sequence ID" value="TCP57069.1"/>
    <property type="molecule type" value="Genomic_DNA"/>
</dbReference>
<dbReference type="PANTHER" id="PTHR44103">
    <property type="entry name" value="PROPROTEIN CONVERTASE P"/>
    <property type="match status" value="1"/>
</dbReference>
<comment type="caution">
    <text evidence="3">The sequence shown here is derived from an EMBL/GenBank/DDBJ whole genome shotgun (WGS) entry which is preliminary data.</text>
</comment>
<keyword evidence="4" id="KW-1185">Reference proteome</keyword>
<sequence length="326" mass="34554">MRIRRVCGVLGGICALAAPLVVPGLVVPGLAGAEPGTTSSAERVAHYQPSPRAEAKAAPSGGRGGDFTGDQITDMLTRNDAGALRVYPHSGTFDGKQTYRDPATIANGWGTQRWVGQGDLNADGFADALAVDQEGTLRWYPHTGEFAGQDTLGEPEVLGHGWNTTDLITTADLNGDGYDDMVAHRKGTGDTYVYEHTRELNGTATFKEPVLLISGPEDDVQQIVADLTGDGVLDVLAKRPNGELELFSFTHGEQGKTFTIGYGWDLLDAISVSDVTNDGNPDILGSRDGKLYVYPHSGSFDAANPAATLGKPVEVRAEWQGGELLN</sequence>
<name>A0A4R2R5J7_9PSEU</name>
<reference evidence="3 4" key="1">
    <citation type="submission" date="2019-03" db="EMBL/GenBank/DDBJ databases">
        <title>Genomic Encyclopedia of Type Strains, Phase IV (KMG-IV): sequencing the most valuable type-strain genomes for metagenomic binning, comparative biology and taxonomic classification.</title>
        <authorList>
            <person name="Goeker M."/>
        </authorList>
    </citation>
    <scope>NUCLEOTIDE SEQUENCE [LARGE SCALE GENOMIC DNA]</scope>
    <source>
        <strain evidence="3 4">DSM 45765</strain>
    </source>
</reference>
<dbReference type="InterPro" id="IPR013517">
    <property type="entry name" value="FG-GAP"/>
</dbReference>
<evidence type="ECO:0000313" key="3">
    <source>
        <dbReference type="EMBL" id="TCP57069.1"/>
    </source>
</evidence>
<protein>
    <submittedName>
        <fullName evidence="3">VCBS repeat protein</fullName>
    </submittedName>
</protein>
<dbReference type="AlphaFoldDB" id="A0A4R2R5J7"/>
<evidence type="ECO:0000256" key="1">
    <source>
        <dbReference type="ARBA" id="ARBA00022729"/>
    </source>
</evidence>
<dbReference type="Pfam" id="PF13517">
    <property type="entry name" value="FG-GAP_3"/>
    <property type="match status" value="2"/>
</dbReference>